<dbReference type="Pfam" id="PF13242">
    <property type="entry name" value="Hydrolase_like"/>
    <property type="match status" value="1"/>
</dbReference>
<dbReference type="EC" id="3.1.3.-" evidence="7"/>
<evidence type="ECO:0000256" key="4">
    <source>
        <dbReference type="ARBA" id="ARBA00022801"/>
    </source>
</evidence>
<comment type="cofactor">
    <cofactor evidence="10">
        <name>Zn(2+)</name>
        <dbReference type="ChEBI" id="CHEBI:29105"/>
    </cofactor>
</comment>
<feature type="binding site" evidence="10">
    <location>
        <position position="94"/>
    </location>
    <ligand>
        <name>Zn(2+)</name>
        <dbReference type="ChEBI" id="CHEBI:29105"/>
    </ligand>
</feature>
<evidence type="ECO:0000256" key="3">
    <source>
        <dbReference type="ARBA" id="ARBA00022723"/>
    </source>
</evidence>
<feature type="binding site" evidence="10">
    <location>
        <position position="92"/>
    </location>
    <ligand>
        <name>Zn(2+)</name>
        <dbReference type="ChEBI" id="CHEBI:29105"/>
    </ligand>
</feature>
<comment type="cofactor">
    <cofactor evidence="10">
        <name>Mg(2+)</name>
        <dbReference type="ChEBI" id="CHEBI:18420"/>
    </cofactor>
</comment>
<feature type="binding site" evidence="10">
    <location>
        <position position="110"/>
    </location>
    <ligand>
        <name>Zn(2+)</name>
        <dbReference type="ChEBI" id="CHEBI:29105"/>
    </ligand>
</feature>
<dbReference type="InterPro" id="IPR006543">
    <property type="entry name" value="Histidinol-phos"/>
</dbReference>
<dbReference type="PIRSF" id="PIRSF004682">
    <property type="entry name" value="GmhB"/>
    <property type="match status" value="1"/>
</dbReference>
<dbReference type="Proteomes" id="UP000754226">
    <property type="component" value="Unassembled WGS sequence"/>
</dbReference>
<dbReference type="EMBL" id="JAGZCZ010000001">
    <property type="protein sequence ID" value="MBS5519019.1"/>
    <property type="molecule type" value="Genomic_DNA"/>
</dbReference>
<dbReference type="AlphaFoldDB" id="A0A943I1S1"/>
<evidence type="ECO:0000256" key="8">
    <source>
        <dbReference type="PIRSR" id="PIRSR004682-1"/>
    </source>
</evidence>
<accession>A0A943I1S1</accession>
<dbReference type="InterPro" id="IPR004446">
    <property type="entry name" value="Heptose_bisP_phosphatase"/>
</dbReference>
<keyword evidence="4 7" id="KW-0378">Hydrolase</keyword>
<evidence type="ECO:0000256" key="6">
    <source>
        <dbReference type="ARBA" id="ARBA00031828"/>
    </source>
</evidence>
<keyword evidence="2 7" id="KW-0963">Cytoplasm</keyword>
<protein>
    <recommendedName>
        <fullName evidence="6 7">D,D-heptose 1,7-bisphosphate phosphatase</fullName>
        <ecNumber evidence="7">3.1.3.-</ecNumber>
    </recommendedName>
</protein>
<dbReference type="PANTHER" id="PTHR42891:SF1">
    <property type="entry name" value="D-GLYCERO-BETA-D-MANNO-HEPTOSE-1,7-BISPHOSPHATE 7-PHOSPHATASE"/>
    <property type="match status" value="1"/>
</dbReference>
<proteinExistence type="inferred from homology"/>
<name>A0A943I1S1_9FIRM</name>
<evidence type="ECO:0000313" key="12">
    <source>
        <dbReference type="Proteomes" id="UP000754226"/>
    </source>
</evidence>
<evidence type="ECO:0000256" key="2">
    <source>
        <dbReference type="ARBA" id="ARBA00022490"/>
    </source>
</evidence>
<dbReference type="GO" id="GO:0046872">
    <property type="term" value="F:metal ion binding"/>
    <property type="evidence" value="ECO:0007669"/>
    <property type="project" value="UniProtKB-KW"/>
</dbReference>
<feature type="site" description="Stabilizes the phosphoryl group" evidence="9">
    <location>
        <position position="112"/>
    </location>
</feature>
<feature type="binding site" evidence="10">
    <location>
        <position position="11"/>
    </location>
    <ligand>
        <name>Mg(2+)</name>
        <dbReference type="ChEBI" id="CHEBI:18420"/>
    </ligand>
</feature>
<feature type="binding site" evidence="10">
    <location>
        <position position="137"/>
    </location>
    <ligand>
        <name>Mg(2+)</name>
        <dbReference type="ChEBI" id="CHEBI:18420"/>
    </ligand>
</feature>
<dbReference type="Gene3D" id="3.40.50.1000">
    <property type="entry name" value="HAD superfamily/HAD-like"/>
    <property type="match status" value="1"/>
</dbReference>
<feature type="binding site" evidence="10">
    <location>
        <position position="13"/>
    </location>
    <ligand>
        <name>Mg(2+)</name>
        <dbReference type="ChEBI" id="CHEBI:18420"/>
    </ligand>
</feature>
<dbReference type="SUPFAM" id="SSF56784">
    <property type="entry name" value="HAD-like"/>
    <property type="match status" value="1"/>
</dbReference>
<dbReference type="PANTHER" id="PTHR42891">
    <property type="entry name" value="D-GLYCERO-BETA-D-MANNO-HEPTOSE-1,7-BISPHOSPHATE 7-PHOSPHATASE"/>
    <property type="match status" value="1"/>
</dbReference>
<sequence length="183" mass="20184">MAVGQKAVFLDRDGVLDVDTGYISRPEKLQWIPGAKTALARLNQLGYAVFVVTNQSGIARGYYTVEDMKALHAFMAAEIEKAGGQITHFYYCPHHPTKGTVKELVHPCSCRKPQPGMILQAFSDYALLRDGSFLIGDRQSDIDAALAAGLPGYLFQEENLDEFLQKILGIEANGRGLSEHPHY</sequence>
<evidence type="ECO:0000256" key="7">
    <source>
        <dbReference type="PIRNR" id="PIRNR004682"/>
    </source>
</evidence>
<dbReference type="GO" id="GO:0005737">
    <property type="term" value="C:cytoplasm"/>
    <property type="evidence" value="ECO:0007669"/>
    <property type="project" value="UniProtKB-SubCell"/>
</dbReference>
<feature type="site" description="Stabilizes the phosphoryl group" evidence="9">
    <location>
        <position position="53"/>
    </location>
</feature>
<gene>
    <name evidence="11" type="ORF">KHX13_01545</name>
</gene>
<feature type="active site" description="Proton donor" evidence="8">
    <location>
        <position position="13"/>
    </location>
</feature>
<comment type="subcellular location">
    <subcellularLocation>
        <location evidence="1 7">Cytoplasm</location>
    </subcellularLocation>
</comment>
<evidence type="ECO:0000256" key="9">
    <source>
        <dbReference type="PIRSR" id="PIRSR004682-3"/>
    </source>
</evidence>
<dbReference type="InterPro" id="IPR036412">
    <property type="entry name" value="HAD-like_sf"/>
</dbReference>
<evidence type="ECO:0000256" key="10">
    <source>
        <dbReference type="PIRSR" id="PIRSR004682-4"/>
    </source>
</evidence>
<feature type="binding site" evidence="10">
    <location>
        <position position="108"/>
    </location>
    <ligand>
        <name>Zn(2+)</name>
        <dbReference type="ChEBI" id="CHEBI:29105"/>
    </ligand>
</feature>
<feature type="active site" description="Nucleophile" evidence="8">
    <location>
        <position position="11"/>
    </location>
</feature>
<evidence type="ECO:0000256" key="5">
    <source>
        <dbReference type="ARBA" id="ARBA00023277"/>
    </source>
</evidence>
<dbReference type="NCBIfam" id="TIGR01656">
    <property type="entry name" value="Histidinol-ppas"/>
    <property type="match status" value="1"/>
</dbReference>
<dbReference type="GO" id="GO:0005975">
    <property type="term" value="P:carbohydrate metabolic process"/>
    <property type="evidence" value="ECO:0007669"/>
    <property type="project" value="InterPro"/>
</dbReference>
<keyword evidence="10" id="KW-0460">Magnesium</keyword>
<keyword evidence="3 10" id="KW-0479">Metal-binding</keyword>
<feature type="site" description="Stabilizes the phosphoryl group" evidence="9">
    <location>
        <position position="111"/>
    </location>
</feature>
<reference evidence="11" key="1">
    <citation type="submission" date="2021-02" db="EMBL/GenBank/DDBJ databases">
        <title>Infant gut strain persistence is associated with maternal origin, phylogeny, and functional potential including surface adhesion and iron acquisition.</title>
        <authorList>
            <person name="Lou Y.C."/>
        </authorList>
    </citation>
    <scope>NUCLEOTIDE SEQUENCE</scope>
    <source>
        <strain evidence="11">L3_106_000M1_dasL3_106_000M1_concoct_15</strain>
    </source>
</reference>
<keyword evidence="5 7" id="KW-0119">Carbohydrate metabolism</keyword>
<evidence type="ECO:0000256" key="1">
    <source>
        <dbReference type="ARBA" id="ARBA00004496"/>
    </source>
</evidence>
<dbReference type="NCBIfam" id="TIGR01662">
    <property type="entry name" value="HAD-SF-IIIA"/>
    <property type="match status" value="1"/>
</dbReference>
<dbReference type="InterPro" id="IPR006549">
    <property type="entry name" value="HAD-SF_hydro_IIIA"/>
</dbReference>
<dbReference type="InterPro" id="IPR023214">
    <property type="entry name" value="HAD_sf"/>
</dbReference>
<keyword evidence="10" id="KW-0862">Zinc</keyword>
<comment type="similarity">
    <text evidence="7">Belongs to the gmhB family.</text>
</comment>
<organism evidence="11 12">
    <name type="scientific">Acidaminococcus intestini</name>
    <dbReference type="NCBI Taxonomy" id="187327"/>
    <lineage>
        <taxon>Bacteria</taxon>
        <taxon>Bacillati</taxon>
        <taxon>Bacillota</taxon>
        <taxon>Negativicutes</taxon>
        <taxon>Acidaminococcales</taxon>
        <taxon>Acidaminococcaceae</taxon>
        <taxon>Acidaminococcus</taxon>
    </lineage>
</organism>
<comment type="caution">
    <text evidence="11">The sequence shown here is derived from an EMBL/GenBank/DDBJ whole genome shotgun (WGS) entry which is preliminary data.</text>
</comment>
<dbReference type="GO" id="GO:0016791">
    <property type="term" value="F:phosphatase activity"/>
    <property type="evidence" value="ECO:0007669"/>
    <property type="project" value="InterPro"/>
</dbReference>
<evidence type="ECO:0000313" key="11">
    <source>
        <dbReference type="EMBL" id="MBS5519019.1"/>
    </source>
</evidence>
<dbReference type="CDD" id="cd07503">
    <property type="entry name" value="HAD_HisB-N"/>
    <property type="match status" value="1"/>
</dbReference>